<evidence type="ECO:0000256" key="2">
    <source>
        <dbReference type="ARBA" id="ARBA00022679"/>
    </source>
</evidence>
<comment type="cofactor">
    <cofactor evidence="7">
        <name>Mg(2+)</name>
        <dbReference type="ChEBI" id="CHEBI:18420"/>
    </cofactor>
    <cofactor evidence="7">
        <name>Mn(2+)</name>
        <dbReference type="ChEBI" id="CHEBI:29035"/>
    </cofactor>
</comment>
<dbReference type="SUPFAM" id="SSF52518">
    <property type="entry name" value="Thiamin diphosphate-binding fold (THDP-binding)"/>
    <property type="match status" value="2"/>
</dbReference>
<dbReference type="GO" id="GO:0000287">
    <property type="term" value="F:magnesium ion binding"/>
    <property type="evidence" value="ECO:0007669"/>
    <property type="project" value="UniProtKB-UniRule"/>
</dbReference>
<dbReference type="Proteomes" id="UP000241639">
    <property type="component" value="Unassembled WGS sequence"/>
</dbReference>
<feature type="domain" description="Thiamine pyrophosphate enzyme N-terminal TPP-binding" evidence="9">
    <location>
        <begin position="13"/>
        <end position="124"/>
    </location>
</feature>
<keyword evidence="5 7" id="KW-0786">Thiamine pyrophosphate</keyword>
<keyword evidence="12" id="KW-1185">Reference proteome</keyword>
<keyword evidence="3 7" id="KW-0479">Metal-binding</keyword>
<evidence type="ECO:0000259" key="8">
    <source>
        <dbReference type="Pfam" id="PF02775"/>
    </source>
</evidence>
<evidence type="ECO:0000256" key="6">
    <source>
        <dbReference type="ARBA" id="ARBA00023211"/>
    </source>
</evidence>
<evidence type="ECO:0000259" key="9">
    <source>
        <dbReference type="Pfam" id="PF02776"/>
    </source>
</evidence>
<sequence>MSAARTLAAYVGAFVDELAKNGLSHAVISPGSRSTPLALALEAHPKLRVWMHVDERSAGFFALGLAKATGKPAALLCTSGTAAANYFPAVVEAKLARVPLVVLTADRPHELRDVGAPQAIDQLGLYGTHVKWFSEMAIPEASEQLLRYVRTAAGRAIATASGGPMGPIHLNFPFREPLLLDLSSPDWYRQGERADAYVRVMEGNRGIGKREVERLAAACNGKRGLIVCGPQDDSDLPTAIAELADVTGFPVLADPLSGLRRPGQGEKILDSYDAFLRTSEAKTALVPEVVLRFGAMPVSKTLTQYLSTYSDVLQVVVDPYGGWRDPVLTAAEMVYADPVTLAQALTATVRARASKEWGHTWQRLDEMARAAMVREAERQELSEGRVISELVDLLPEHSLLFVGNSMPVRDLDSFLIRPQKLIRTMANRGANGIDGVISTALGASFSFERTALVIGDLSFYHDLNGLLAAKLHQLNLTIIVVNNDGGGIFSFLPQAEGSSSASFERLFGTPLGLDYEPAVRMYGGRFTRVKSWNDFREAVGGSLEDGGLHVVEVPTVRSVNVAMHRERWNHVSVDVEQYLQKEAPTWK</sequence>
<evidence type="ECO:0000256" key="7">
    <source>
        <dbReference type="HAMAP-Rule" id="MF_01659"/>
    </source>
</evidence>
<reference evidence="11 12" key="1">
    <citation type="submission" date="2018-04" db="EMBL/GenBank/DDBJ databases">
        <title>Genomic Encyclopedia of Archaeal and Bacterial Type Strains, Phase II (KMG-II): from individual species to whole genera.</title>
        <authorList>
            <person name="Goeker M."/>
        </authorList>
    </citation>
    <scope>NUCLEOTIDE SEQUENCE [LARGE SCALE GENOMIC DNA]</scope>
    <source>
        <strain evidence="11 12">DSM 45169</strain>
    </source>
</reference>
<dbReference type="GO" id="GO:0030145">
    <property type="term" value="F:manganese ion binding"/>
    <property type="evidence" value="ECO:0007669"/>
    <property type="project" value="UniProtKB-UniRule"/>
</dbReference>
<feature type="domain" description="Thiamine pyrophosphate enzyme TPP-binding" evidence="8">
    <location>
        <begin position="436"/>
        <end position="553"/>
    </location>
</feature>
<name>A0A2T4Z7G9_9BACL</name>
<dbReference type="UniPathway" id="UPA00079"/>
<dbReference type="UniPathway" id="UPA01057">
    <property type="reaction ID" value="UER00164"/>
</dbReference>
<dbReference type="PANTHER" id="PTHR42916">
    <property type="entry name" value="2-SUCCINYL-5-ENOLPYRUVYL-6-HYDROXY-3-CYCLOHEXENE-1-CARBOXYLATE SYNTHASE"/>
    <property type="match status" value="1"/>
</dbReference>
<dbReference type="InterPro" id="IPR004433">
    <property type="entry name" value="MenaQ_synth_MenD"/>
</dbReference>
<dbReference type="InterPro" id="IPR029035">
    <property type="entry name" value="DHS-like_NAD/FAD-binding_dom"/>
</dbReference>
<evidence type="ECO:0000256" key="5">
    <source>
        <dbReference type="ARBA" id="ARBA00023052"/>
    </source>
</evidence>
<dbReference type="OrthoDB" id="9791859at2"/>
<gene>
    <name evidence="7" type="primary">menD</name>
    <name evidence="11" type="ORF">C8J48_0395</name>
</gene>
<dbReference type="Pfam" id="PF02776">
    <property type="entry name" value="TPP_enzyme_N"/>
    <property type="match status" value="1"/>
</dbReference>
<dbReference type="InterPro" id="IPR012001">
    <property type="entry name" value="Thiamin_PyroP_enz_TPP-bd_dom"/>
</dbReference>
<protein>
    <recommendedName>
        <fullName evidence="7">2-succinyl-5-enolpyruvyl-6-hydroxy-3-cyclohexene-1-carboxylate synthase</fullName>
        <shortName evidence="7">SEPHCHC synthase</shortName>
        <ecNumber evidence="7">2.2.1.9</ecNumber>
    </recommendedName>
    <alternativeName>
        <fullName evidence="7">Menaquinone biosynthesis protein MenD</fullName>
    </alternativeName>
</protein>
<dbReference type="InterPro" id="IPR032264">
    <property type="entry name" value="MenD_middle"/>
</dbReference>
<proteinExistence type="inferred from homology"/>
<comment type="function">
    <text evidence="7">Catalyzes the thiamine diphosphate-dependent decarboxylation of 2-oxoglutarate and the subsequent addition of the resulting succinic semialdehyde-thiamine pyrophosphate anion to isochorismate to yield 2-succinyl-5-enolpyruvyl-6-hydroxy-3-cyclohexene-1-carboxylate (SEPHCHC).</text>
</comment>
<evidence type="ECO:0000256" key="1">
    <source>
        <dbReference type="ARBA" id="ARBA00022428"/>
    </source>
</evidence>
<dbReference type="Gene3D" id="3.40.50.970">
    <property type="match status" value="2"/>
</dbReference>
<dbReference type="NCBIfam" id="TIGR00173">
    <property type="entry name" value="menD"/>
    <property type="match status" value="1"/>
</dbReference>
<keyword evidence="2 7" id="KW-0808">Transferase</keyword>
<dbReference type="AlphaFoldDB" id="A0A2T4Z7G9"/>
<dbReference type="Gene3D" id="3.40.50.1220">
    <property type="entry name" value="TPP-binding domain"/>
    <property type="match status" value="1"/>
</dbReference>
<keyword evidence="4 7" id="KW-0460">Magnesium</keyword>
<accession>A0A2T4Z7G9</accession>
<dbReference type="InterPro" id="IPR029061">
    <property type="entry name" value="THDP-binding"/>
</dbReference>
<dbReference type="Pfam" id="PF02775">
    <property type="entry name" value="TPP_enzyme_C"/>
    <property type="match status" value="1"/>
</dbReference>
<evidence type="ECO:0000313" key="12">
    <source>
        <dbReference type="Proteomes" id="UP000241639"/>
    </source>
</evidence>
<comment type="catalytic activity">
    <reaction evidence="7">
        <text>isochorismate + 2-oxoglutarate + H(+) = 5-enolpyruvoyl-6-hydroxy-2-succinyl-cyclohex-3-ene-1-carboxylate + CO2</text>
        <dbReference type="Rhea" id="RHEA:25593"/>
        <dbReference type="ChEBI" id="CHEBI:15378"/>
        <dbReference type="ChEBI" id="CHEBI:16526"/>
        <dbReference type="ChEBI" id="CHEBI:16810"/>
        <dbReference type="ChEBI" id="CHEBI:29780"/>
        <dbReference type="ChEBI" id="CHEBI:58818"/>
        <dbReference type="EC" id="2.2.1.9"/>
    </reaction>
</comment>
<evidence type="ECO:0000256" key="3">
    <source>
        <dbReference type="ARBA" id="ARBA00022723"/>
    </source>
</evidence>
<comment type="pathway">
    <text evidence="7">Quinol/quinone metabolism; 1,4-dihydroxy-2-naphthoate biosynthesis; 1,4-dihydroxy-2-naphthoate from chorismate: step 2/7.</text>
</comment>
<dbReference type="SUPFAM" id="SSF52467">
    <property type="entry name" value="DHS-like NAD/FAD-binding domain"/>
    <property type="match status" value="1"/>
</dbReference>
<comment type="similarity">
    <text evidence="7">Belongs to the TPP enzyme family. MenD subfamily.</text>
</comment>
<dbReference type="EMBL" id="PZZP01000001">
    <property type="protein sequence ID" value="PTM57832.1"/>
    <property type="molecule type" value="Genomic_DNA"/>
</dbReference>
<dbReference type="GO" id="GO:0030976">
    <property type="term" value="F:thiamine pyrophosphate binding"/>
    <property type="evidence" value="ECO:0007669"/>
    <property type="project" value="UniProtKB-UniRule"/>
</dbReference>
<keyword evidence="1 7" id="KW-0474">Menaquinone biosynthesis</keyword>
<dbReference type="CDD" id="cd07037">
    <property type="entry name" value="TPP_PYR_MenD"/>
    <property type="match status" value="1"/>
</dbReference>
<evidence type="ECO:0000259" key="10">
    <source>
        <dbReference type="Pfam" id="PF16582"/>
    </source>
</evidence>
<dbReference type="InterPro" id="IPR011766">
    <property type="entry name" value="TPP_enzyme_TPP-bd"/>
</dbReference>
<organism evidence="11 12">
    <name type="scientific">Desmospora activa DSM 45169</name>
    <dbReference type="NCBI Taxonomy" id="1121389"/>
    <lineage>
        <taxon>Bacteria</taxon>
        <taxon>Bacillati</taxon>
        <taxon>Bacillota</taxon>
        <taxon>Bacilli</taxon>
        <taxon>Bacillales</taxon>
        <taxon>Thermoactinomycetaceae</taxon>
        <taxon>Desmospora</taxon>
    </lineage>
</organism>
<keyword evidence="6 7" id="KW-0464">Manganese</keyword>
<comment type="subunit">
    <text evidence="7">Homodimer.</text>
</comment>
<dbReference type="GO" id="GO:0009234">
    <property type="term" value="P:menaquinone biosynthetic process"/>
    <property type="evidence" value="ECO:0007669"/>
    <property type="project" value="UniProtKB-UniRule"/>
</dbReference>
<dbReference type="CDD" id="cd02009">
    <property type="entry name" value="TPP_SHCHC_synthase"/>
    <property type="match status" value="1"/>
</dbReference>
<comment type="cofactor">
    <cofactor evidence="7">
        <name>thiamine diphosphate</name>
        <dbReference type="ChEBI" id="CHEBI:58937"/>
    </cofactor>
    <text evidence="7">Binds 1 thiamine pyrophosphate per subunit.</text>
</comment>
<evidence type="ECO:0000313" key="11">
    <source>
        <dbReference type="EMBL" id="PTM57832.1"/>
    </source>
</evidence>
<dbReference type="GO" id="GO:0070204">
    <property type="term" value="F:2-succinyl-5-enolpyruvyl-6-hydroxy-3-cyclohexene-1-carboxylic-acid synthase activity"/>
    <property type="evidence" value="ECO:0007669"/>
    <property type="project" value="UniProtKB-UniRule"/>
</dbReference>
<dbReference type="Pfam" id="PF16582">
    <property type="entry name" value="TPP_enzyme_M_2"/>
    <property type="match status" value="1"/>
</dbReference>
<dbReference type="EC" id="2.2.1.9" evidence="7"/>
<dbReference type="PIRSF" id="PIRSF004983">
    <property type="entry name" value="MenD"/>
    <property type="match status" value="1"/>
</dbReference>
<dbReference type="RefSeq" id="WP_107724702.1">
    <property type="nucleotide sequence ID" value="NZ_PZZP01000001.1"/>
</dbReference>
<comment type="caution">
    <text evidence="11">The sequence shown here is derived from an EMBL/GenBank/DDBJ whole genome shotgun (WGS) entry which is preliminary data.</text>
</comment>
<comment type="pathway">
    <text evidence="7">Quinol/quinone metabolism; menaquinone biosynthesis.</text>
</comment>
<dbReference type="HAMAP" id="MF_01659">
    <property type="entry name" value="MenD"/>
    <property type="match status" value="1"/>
</dbReference>
<evidence type="ECO:0000256" key="4">
    <source>
        <dbReference type="ARBA" id="ARBA00022842"/>
    </source>
</evidence>
<feature type="domain" description="Menaquinone biosynthesis protein MenD middle" evidence="10">
    <location>
        <begin position="219"/>
        <end position="402"/>
    </location>
</feature>
<dbReference type="PANTHER" id="PTHR42916:SF1">
    <property type="entry name" value="PROTEIN PHYLLO, CHLOROPLASTIC"/>
    <property type="match status" value="1"/>
</dbReference>